<protein>
    <submittedName>
        <fullName evidence="1">Uncharacterized protein</fullName>
    </submittedName>
</protein>
<sequence length="98" mass="11490">MFSLLFEKLVFKQFDLASLKNDFAKKDFEKLSETIEKQNRLTINLTQSIDKHSILLENSLKNNQFVEEVAKRENIEGTLKETNLKITNIQYQLKQLIG</sequence>
<name>A0A9R1WKU3_LACSA</name>
<comment type="caution">
    <text evidence="1">The sequence shown here is derived from an EMBL/GenBank/DDBJ whole genome shotgun (WGS) entry which is preliminary data.</text>
</comment>
<dbReference type="AlphaFoldDB" id="A0A9R1WKU3"/>
<evidence type="ECO:0000313" key="1">
    <source>
        <dbReference type="EMBL" id="KAJ0223958.1"/>
    </source>
</evidence>
<dbReference type="EMBL" id="NBSK02000002">
    <property type="protein sequence ID" value="KAJ0223958.1"/>
    <property type="molecule type" value="Genomic_DNA"/>
</dbReference>
<accession>A0A9R1WKU3</accession>
<reference evidence="1 2" key="1">
    <citation type="journal article" date="2017" name="Nat. Commun.">
        <title>Genome assembly with in vitro proximity ligation data and whole-genome triplication in lettuce.</title>
        <authorList>
            <person name="Reyes-Chin-Wo S."/>
            <person name="Wang Z."/>
            <person name="Yang X."/>
            <person name="Kozik A."/>
            <person name="Arikit S."/>
            <person name="Song C."/>
            <person name="Xia L."/>
            <person name="Froenicke L."/>
            <person name="Lavelle D.O."/>
            <person name="Truco M.J."/>
            <person name="Xia R."/>
            <person name="Zhu S."/>
            <person name="Xu C."/>
            <person name="Xu H."/>
            <person name="Xu X."/>
            <person name="Cox K."/>
            <person name="Korf I."/>
            <person name="Meyers B.C."/>
            <person name="Michelmore R.W."/>
        </authorList>
    </citation>
    <scope>NUCLEOTIDE SEQUENCE [LARGE SCALE GENOMIC DNA]</scope>
    <source>
        <strain evidence="2">cv. Salinas</strain>
        <tissue evidence="1">Seedlings</tissue>
    </source>
</reference>
<keyword evidence="2" id="KW-1185">Reference proteome</keyword>
<organism evidence="1 2">
    <name type="scientific">Lactuca sativa</name>
    <name type="common">Garden lettuce</name>
    <dbReference type="NCBI Taxonomy" id="4236"/>
    <lineage>
        <taxon>Eukaryota</taxon>
        <taxon>Viridiplantae</taxon>
        <taxon>Streptophyta</taxon>
        <taxon>Embryophyta</taxon>
        <taxon>Tracheophyta</taxon>
        <taxon>Spermatophyta</taxon>
        <taxon>Magnoliopsida</taxon>
        <taxon>eudicotyledons</taxon>
        <taxon>Gunneridae</taxon>
        <taxon>Pentapetalae</taxon>
        <taxon>asterids</taxon>
        <taxon>campanulids</taxon>
        <taxon>Asterales</taxon>
        <taxon>Asteraceae</taxon>
        <taxon>Cichorioideae</taxon>
        <taxon>Cichorieae</taxon>
        <taxon>Lactucinae</taxon>
        <taxon>Lactuca</taxon>
    </lineage>
</organism>
<gene>
    <name evidence="1" type="ORF">LSAT_V11C200061270</name>
</gene>
<dbReference type="Proteomes" id="UP000235145">
    <property type="component" value="Unassembled WGS sequence"/>
</dbReference>
<proteinExistence type="predicted"/>
<evidence type="ECO:0000313" key="2">
    <source>
        <dbReference type="Proteomes" id="UP000235145"/>
    </source>
</evidence>